<name>F4CBH0_SPHS2</name>
<evidence type="ECO:0000256" key="1">
    <source>
        <dbReference type="SAM" id="Phobius"/>
    </source>
</evidence>
<dbReference type="eggNOG" id="COG3712">
    <property type="taxonomic scope" value="Bacteria"/>
</dbReference>
<dbReference type="PATRIC" id="fig|743722.3.peg.902"/>
<dbReference type="Pfam" id="PF04773">
    <property type="entry name" value="FecR"/>
    <property type="match status" value="1"/>
</dbReference>
<keyword evidence="1" id="KW-0812">Transmembrane</keyword>
<dbReference type="InterPro" id="IPR012373">
    <property type="entry name" value="Ferrdict_sens_TM"/>
</dbReference>
<dbReference type="OrthoDB" id="1099963at2"/>
<dbReference type="HOGENOM" id="CLU_050192_1_0_10"/>
<dbReference type="InterPro" id="IPR032508">
    <property type="entry name" value="FecR_C"/>
</dbReference>
<keyword evidence="1" id="KW-0472">Membrane</keyword>
<dbReference type="Gene3D" id="3.55.50.30">
    <property type="match status" value="1"/>
</dbReference>
<dbReference type="EMBL" id="CP002584">
    <property type="protein sequence ID" value="ADZ77418.1"/>
    <property type="molecule type" value="Genomic_DNA"/>
</dbReference>
<dbReference type="Gene3D" id="2.60.120.1440">
    <property type="match status" value="1"/>
</dbReference>
<dbReference type="PANTHER" id="PTHR30273:SF2">
    <property type="entry name" value="PROTEIN FECR"/>
    <property type="match status" value="1"/>
</dbReference>
<evidence type="ECO:0000313" key="4">
    <source>
        <dbReference type="EMBL" id="ADZ77418.1"/>
    </source>
</evidence>
<feature type="domain" description="Protein FecR C-terminal" evidence="3">
    <location>
        <begin position="318"/>
        <end position="386"/>
    </location>
</feature>
<evidence type="ECO:0000259" key="2">
    <source>
        <dbReference type="Pfam" id="PF04773"/>
    </source>
</evidence>
<dbReference type="AlphaFoldDB" id="F4CBH0"/>
<feature type="domain" description="FecR protein" evidence="2">
    <location>
        <begin position="185"/>
        <end position="277"/>
    </location>
</feature>
<dbReference type="KEGG" id="shg:Sph21_0842"/>
<dbReference type="STRING" id="743722.Sph21_0842"/>
<proteinExistence type="predicted"/>
<dbReference type="InterPro" id="IPR006860">
    <property type="entry name" value="FecR"/>
</dbReference>
<keyword evidence="1" id="KW-1133">Transmembrane helix</keyword>
<gene>
    <name evidence="4" type="ordered locus">Sph21_0842</name>
</gene>
<protein>
    <submittedName>
        <fullName evidence="4">Anti-FecI sigma factor, FecR</fullName>
    </submittedName>
</protein>
<reference evidence="4" key="1">
    <citation type="submission" date="2011-03" db="EMBL/GenBank/DDBJ databases">
        <title>Complete sequence of Sphingobacterium sp. 21.</title>
        <authorList>
            <consortium name="US DOE Joint Genome Institute"/>
            <person name="Lucas S."/>
            <person name="Copeland A."/>
            <person name="Lapidus A."/>
            <person name="Cheng J.-F."/>
            <person name="Goodwin L."/>
            <person name="Pitluck S."/>
            <person name="Davenport K."/>
            <person name="Detter J.C."/>
            <person name="Han C."/>
            <person name="Tapia R."/>
            <person name="Land M."/>
            <person name="Hauser L."/>
            <person name="Kyrpides N."/>
            <person name="Ivanova N."/>
            <person name="Ovchinnikova G."/>
            <person name="Pagani I."/>
            <person name="Siebers A.K."/>
            <person name="Allgaier M."/>
            <person name="Thelen M.P."/>
            <person name="Hugenholtz P."/>
            <person name="Woyke T."/>
        </authorList>
    </citation>
    <scope>NUCLEOTIDE SEQUENCE</scope>
    <source>
        <strain evidence="4">21</strain>
    </source>
</reference>
<accession>F4CBH0</accession>
<organism evidence="4">
    <name type="scientific">Sphingobacterium sp. (strain 21)</name>
    <dbReference type="NCBI Taxonomy" id="743722"/>
    <lineage>
        <taxon>Bacteria</taxon>
        <taxon>Pseudomonadati</taxon>
        <taxon>Bacteroidota</taxon>
        <taxon>Sphingobacteriia</taxon>
        <taxon>Sphingobacteriales</taxon>
        <taxon>Sphingobacteriaceae</taxon>
        <taxon>Sphingobacterium</taxon>
    </lineage>
</organism>
<dbReference type="Pfam" id="PF16344">
    <property type="entry name" value="FecR_C"/>
    <property type="match status" value="1"/>
</dbReference>
<dbReference type="PANTHER" id="PTHR30273">
    <property type="entry name" value="PERIPLASMIC SIGNAL SENSOR AND SIGMA FACTOR ACTIVATOR FECR-RELATED"/>
    <property type="match status" value="1"/>
</dbReference>
<dbReference type="GO" id="GO:0016989">
    <property type="term" value="F:sigma factor antagonist activity"/>
    <property type="evidence" value="ECO:0007669"/>
    <property type="project" value="TreeGrafter"/>
</dbReference>
<evidence type="ECO:0000259" key="3">
    <source>
        <dbReference type="Pfam" id="PF16344"/>
    </source>
</evidence>
<sequence>MDNRDHINELFERYLRNQCTAEEINRLLDYFKVQADRDLLIWLVRAEMGKQDPAVPTFEEPAKEIFLQGVDRRLKETIATRNIKGKRIRKLIKYSLGAAASIALMGLLGVLFWPNKDLGVVADNQYGYKNDVLPGNEQAVLRMEDGKELVLGNETKMKDSQQDTKEGFLQIQDDKGAKGNRNRILTTPKGGMYKVMLGDGSKVWLNALSTLEYPANFSGKERWVRLKGEAFFDISASADRPFKIVVDDRIVEVLGTSFNVKFYDDQLTTTLVKGKIKLVFGTKQVLLKPGQEAYIDREKEMSLKQVALQDGVPWVRGDFYFESLPITEVMKDIERWYNIDVNYIGQVPAKKFTGSVSRNARLAEVLEMLKMVSGARFEIDNRKLYVDFGLK</sequence>
<feature type="transmembrane region" description="Helical" evidence="1">
    <location>
        <begin position="91"/>
        <end position="113"/>
    </location>
</feature>